<keyword evidence="2" id="KW-1185">Reference proteome</keyword>
<dbReference type="RefSeq" id="WP_346053069.1">
    <property type="nucleotide sequence ID" value="NZ_JAYGII010000045.1"/>
</dbReference>
<reference evidence="1 2" key="1">
    <citation type="submission" date="2023-12" db="EMBL/GenBank/DDBJ databases">
        <title>Whole-genome sequencing of halo(alkali)philic microorganisms from hypersaline lakes.</title>
        <authorList>
            <person name="Sorokin D.Y."/>
            <person name="Merkel A.Y."/>
            <person name="Messina E."/>
            <person name="Yakimov M."/>
        </authorList>
    </citation>
    <scope>NUCLEOTIDE SEQUENCE [LARGE SCALE GENOMIC DNA]</scope>
    <source>
        <strain evidence="1 2">AB-CW1</strain>
    </source>
</reference>
<proteinExistence type="predicted"/>
<accession>A0AAP6MMX3</accession>
<comment type="caution">
    <text evidence="1">The sequence shown here is derived from an EMBL/GenBank/DDBJ whole genome shotgun (WGS) entry which is preliminary data.</text>
</comment>
<dbReference type="EMBL" id="JAYGII010000045">
    <property type="protein sequence ID" value="MEA5446652.1"/>
    <property type="molecule type" value="Genomic_DNA"/>
</dbReference>
<dbReference type="AlphaFoldDB" id="A0AAP6MMX3"/>
<dbReference type="Proteomes" id="UP001302316">
    <property type="component" value="Unassembled WGS sequence"/>
</dbReference>
<sequence length="172" mass="18407">MPSQRFRLAIIAFITTVVFAGVGSTFATSPGSDSSKLQPNTPIINSMDELTEYVYSDSVANNPIANLSHEAQARFLAGITFSDDGVSGLYITDLVRELPASQLYELLSLFGLENAVAQIHGVRVETALDKAIVEGQVGLLSDGSRDWFKEGYKCDGPGSCVADSAYLCTINC</sequence>
<organism evidence="1 2">
    <name type="scientific">Natronospira elongata</name>
    <dbReference type="NCBI Taxonomy" id="3110268"/>
    <lineage>
        <taxon>Bacteria</taxon>
        <taxon>Pseudomonadati</taxon>
        <taxon>Pseudomonadota</taxon>
        <taxon>Gammaproteobacteria</taxon>
        <taxon>Natronospirales</taxon>
        <taxon>Natronospiraceae</taxon>
        <taxon>Natronospira</taxon>
    </lineage>
</organism>
<gene>
    <name evidence="1" type="ORF">VCB98_12565</name>
</gene>
<protein>
    <submittedName>
        <fullName evidence="1">Uncharacterized protein</fullName>
    </submittedName>
</protein>
<evidence type="ECO:0000313" key="2">
    <source>
        <dbReference type="Proteomes" id="UP001302316"/>
    </source>
</evidence>
<name>A0AAP6MMX3_9GAMM</name>
<evidence type="ECO:0000313" key="1">
    <source>
        <dbReference type="EMBL" id="MEA5446652.1"/>
    </source>
</evidence>